<dbReference type="Proteomes" id="UP000436483">
    <property type="component" value="Unassembled WGS sequence"/>
</dbReference>
<evidence type="ECO:0008006" key="3">
    <source>
        <dbReference type="Google" id="ProtNLM"/>
    </source>
</evidence>
<name>A0A7X3SMK1_9HYPH</name>
<keyword evidence="2" id="KW-1185">Reference proteome</keyword>
<organism evidence="1 2">
    <name type="scientific">Microvirga makkahensis</name>
    <dbReference type="NCBI Taxonomy" id="1128670"/>
    <lineage>
        <taxon>Bacteria</taxon>
        <taxon>Pseudomonadati</taxon>
        <taxon>Pseudomonadota</taxon>
        <taxon>Alphaproteobacteria</taxon>
        <taxon>Hyphomicrobiales</taxon>
        <taxon>Methylobacteriaceae</taxon>
        <taxon>Microvirga</taxon>
    </lineage>
</organism>
<evidence type="ECO:0000313" key="2">
    <source>
        <dbReference type="Proteomes" id="UP000436483"/>
    </source>
</evidence>
<sequence length="153" mass="17294">MPSLVDNIMTITGSRMDIAHLLYHCFTAWEPDGDPELDFERIIPLQGEGECALPYWGTRKNALETVIMKKWPDSLVLWLRTASSTPDPVYLKLGELYPSLQFHIMAADPGNGRAVIIRVTGKDAVFDDVDFYTVYELIYGEPPPDSGTDEEWL</sequence>
<dbReference type="EMBL" id="WURB01000002">
    <property type="protein sequence ID" value="MXQ10457.1"/>
    <property type="molecule type" value="Genomic_DNA"/>
</dbReference>
<protein>
    <recommendedName>
        <fullName evidence="3">YubB ferredoxin-like domain-containing protein</fullName>
    </recommendedName>
</protein>
<evidence type="ECO:0000313" key="1">
    <source>
        <dbReference type="EMBL" id="MXQ10457.1"/>
    </source>
</evidence>
<reference evidence="1 2" key="1">
    <citation type="submission" date="2019-12" db="EMBL/GenBank/DDBJ databases">
        <authorList>
            <person name="Yuan C.-G."/>
        </authorList>
    </citation>
    <scope>NUCLEOTIDE SEQUENCE [LARGE SCALE GENOMIC DNA]</scope>
    <source>
        <strain evidence="1 2">KCTC 23863</strain>
    </source>
</reference>
<gene>
    <name evidence="1" type="ORF">GR328_03080</name>
</gene>
<comment type="caution">
    <text evidence="1">The sequence shown here is derived from an EMBL/GenBank/DDBJ whole genome shotgun (WGS) entry which is preliminary data.</text>
</comment>
<reference evidence="1 2" key="2">
    <citation type="submission" date="2020-01" db="EMBL/GenBank/DDBJ databases">
        <title>Microvirga sp. nov., an arsenate reduction bacterium isolated from Tibet hotspring sediments.</title>
        <authorList>
            <person name="Xian W.-D."/>
            <person name="Li W.-J."/>
        </authorList>
    </citation>
    <scope>NUCLEOTIDE SEQUENCE [LARGE SCALE GENOMIC DNA]</scope>
    <source>
        <strain evidence="1 2">KCTC 23863</strain>
    </source>
</reference>
<accession>A0A7X3SMK1</accession>
<proteinExistence type="predicted"/>
<dbReference type="AlphaFoldDB" id="A0A7X3SMK1"/>
<dbReference type="RefSeq" id="WP_160883071.1">
    <property type="nucleotide sequence ID" value="NZ_WURB01000002.1"/>
</dbReference>
<dbReference type="OrthoDB" id="7998277at2"/>